<dbReference type="EMBL" id="JACRIW010000068">
    <property type="protein sequence ID" value="MBI5169787.1"/>
    <property type="molecule type" value="Genomic_DNA"/>
</dbReference>
<sequence>MRKDKALDQHREVVTALRRYNAALATALGEHPQRVEALDLDGTRENQLRGLADSLADKLGLGDRFRGLWPEEGAKSLQDTLPVDILNEFFRARHSAVGFTLDAVALGEVMLAIDKRMREIFATDLVNADRAGLEEEWTSLWVDFRLVSAKFWESVATASLRLCAAYDRTAQLLAFIFFNVRKFDRDTYSGVIGQLTTNYAQEEQLFREQHGWRQIRATMAEVEALHSRRNALTHSSTLRAGVWHPSATAAPVASTALERMRSKAVQQRAPDEEMTRLVKHCDTLSVVQLAALDLCHFGLGTLKLSPLLFPPR</sequence>
<organism evidence="1 2">
    <name type="scientific">Eiseniibacteriota bacterium</name>
    <dbReference type="NCBI Taxonomy" id="2212470"/>
    <lineage>
        <taxon>Bacteria</taxon>
        <taxon>Candidatus Eiseniibacteriota</taxon>
    </lineage>
</organism>
<proteinExistence type="predicted"/>
<name>A0A933SC32_UNCEI</name>
<dbReference type="Proteomes" id="UP000696931">
    <property type="component" value="Unassembled WGS sequence"/>
</dbReference>
<dbReference type="AlphaFoldDB" id="A0A933SC32"/>
<evidence type="ECO:0000313" key="1">
    <source>
        <dbReference type="EMBL" id="MBI5169787.1"/>
    </source>
</evidence>
<reference evidence="1" key="1">
    <citation type="submission" date="2020-07" db="EMBL/GenBank/DDBJ databases">
        <title>Huge and variable diversity of episymbiotic CPR bacteria and DPANN archaea in groundwater ecosystems.</title>
        <authorList>
            <person name="He C.Y."/>
            <person name="Keren R."/>
            <person name="Whittaker M."/>
            <person name="Farag I.F."/>
            <person name="Doudna J."/>
            <person name="Cate J.H.D."/>
            <person name="Banfield J.F."/>
        </authorList>
    </citation>
    <scope>NUCLEOTIDE SEQUENCE</scope>
    <source>
        <strain evidence="1">NC_groundwater_1813_Pr3_B-0.1um_71_17</strain>
    </source>
</reference>
<comment type="caution">
    <text evidence="1">The sequence shown here is derived from an EMBL/GenBank/DDBJ whole genome shotgun (WGS) entry which is preliminary data.</text>
</comment>
<accession>A0A933SC32</accession>
<gene>
    <name evidence="1" type="ORF">HZA61_09890</name>
</gene>
<protein>
    <submittedName>
        <fullName evidence="1">Uncharacterized protein</fullName>
    </submittedName>
</protein>
<evidence type="ECO:0000313" key="2">
    <source>
        <dbReference type="Proteomes" id="UP000696931"/>
    </source>
</evidence>